<comment type="caution">
    <text evidence="1">The sequence shown here is derived from an EMBL/GenBank/DDBJ whole genome shotgun (WGS) entry which is preliminary data.</text>
</comment>
<dbReference type="OrthoDB" id="3629231at2"/>
<proteinExistence type="predicted"/>
<dbReference type="RefSeq" id="WP_050058803.1">
    <property type="nucleotide sequence ID" value="NZ_JACHEK010000003.1"/>
</dbReference>
<protein>
    <submittedName>
        <fullName evidence="1">Uncharacterized protein</fullName>
    </submittedName>
</protein>
<accession>A0A841JR01</accession>
<dbReference type="EMBL" id="JACHEK010000003">
    <property type="protein sequence ID" value="MBB6143580.1"/>
    <property type="molecule type" value="Genomic_DNA"/>
</dbReference>
<organism evidence="1 2">
    <name type="scientific">Silvibacterium bohemicum</name>
    <dbReference type="NCBI Taxonomy" id="1577686"/>
    <lineage>
        <taxon>Bacteria</taxon>
        <taxon>Pseudomonadati</taxon>
        <taxon>Acidobacteriota</taxon>
        <taxon>Terriglobia</taxon>
        <taxon>Terriglobales</taxon>
        <taxon>Acidobacteriaceae</taxon>
        <taxon>Silvibacterium</taxon>
    </lineage>
</organism>
<dbReference type="AlphaFoldDB" id="A0A841JR01"/>
<sequence>MALETIFAELYKQFKRLQDNLVALRLTVAEDKPRYGDAVLVDRLEDSVTDTMGSLDRCLVESRLAQKAVALPDLERARRALVRCQEQFHAAERRFGDELVSYERLRDLASFGGARGKEWASWTGSVKHGLEQCRDPLDGASKALAACWQELAEHSGTTSIVIHSTNLGQKIVVKDPQTADVFSKSAT</sequence>
<evidence type="ECO:0000313" key="1">
    <source>
        <dbReference type="EMBL" id="MBB6143580.1"/>
    </source>
</evidence>
<reference evidence="1 2" key="1">
    <citation type="submission" date="2020-08" db="EMBL/GenBank/DDBJ databases">
        <title>Genomic Encyclopedia of Type Strains, Phase IV (KMG-IV): sequencing the most valuable type-strain genomes for metagenomic binning, comparative biology and taxonomic classification.</title>
        <authorList>
            <person name="Goeker M."/>
        </authorList>
    </citation>
    <scope>NUCLEOTIDE SEQUENCE [LARGE SCALE GENOMIC DNA]</scope>
    <source>
        <strain evidence="1 2">DSM 103733</strain>
    </source>
</reference>
<evidence type="ECO:0000313" key="2">
    <source>
        <dbReference type="Proteomes" id="UP000538666"/>
    </source>
</evidence>
<keyword evidence="2" id="KW-1185">Reference proteome</keyword>
<name>A0A841JR01_9BACT</name>
<gene>
    <name evidence="1" type="ORF">HNQ77_001529</name>
</gene>
<dbReference type="Proteomes" id="UP000538666">
    <property type="component" value="Unassembled WGS sequence"/>
</dbReference>